<keyword evidence="1" id="KW-0472">Membrane</keyword>
<keyword evidence="1" id="KW-1133">Transmembrane helix</keyword>
<dbReference type="AlphaFoldDB" id="A0AAD6ZLE1"/>
<evidence type="ECO:0000259" key="2">
    <source>
        <dbReference type="Pfam" id="PF20152"/>
    </source>
</evidence>
<evidence type="ECO:0000313" key="4">
    <source>
        <dbReference type="Proteomes" id="UP001218218"/>
    </source>
</evidence>
<gene>
    <name evidence="3" type="ORF">DFH08DRAFT_1084688</name>
</gene>
<keyword evidence="4" id="KW-1185">Reference proteome</keyword>
<evidence type="ECO:0000256" key="1">
    <source>
        <dbReference type="SAM" id="Phobius"/>
    </source>
</evidence>
<proteinExistence type="predicted"/>
<feature type="transmembrane region" description="Helical" evidence="1">
    <location>
        <begin position="199"/>
        <end position="220"/>
    </location>
</feature>
<feature type="transmembrane region" description="Helical" evidence="1">
    <location>
        <begin position="91"/>
        <end position="108"/>
    </location>
</feature>
<accession>A0AAD6ZLE1</accession>
<feature type="transmembrane region" description="Helical" evidence="1">
    <location>
        <begin position="45"/>
        <end position="71"/>
    </location>
</feature>
<dbReference type="PANTHER" id="PTHR40465">
    <property type="entry name" value="CHROMOSOME 1, WHOLE GENOME SHOTGUN SEQUENCE"/>
    <property type="match status" value="1"/>
</dbReference>
<feature type="transmembrane region" description="Helical" evidence="1">
    <location>
        <begin position="6"/>
        <end position="33"/>
    </location>
</feature>
<dbReference type="PANTHER" id="PTHR40465:SF1">
    <property type="entry name" value="DUF6534 DOMAIN-CONTAINING PROTEIN"/>
    <property type="match status" value="1"/>
</dbReference>
<reference evidence="3" key="1">
    <citation type="submission" date="2023-03" db="EMBL/GenBank/DDBJ databases">
        <title>Massive genome expansion in bonnet fungi (Mycena s.s.) driven by repeated elements and novel gene families across ecological guilds.</title>
        <authorList>
            <consortium name="Lawrence Berkeley National Laboratory"/>
            <person name="Harder C.B."/>
            <person name="Miyauchi S."/>
            <person name="Viragh M."/>
            <person name="Kuo A."/>
            <person name="Thoen E."/>
            <person name="Andreopoulos B."/>
            <person name="Lu D."/>
            <person name="Skrede I."/>
            <person name="Drula E."/>
            <person name="Henrissat B."/>
            <person name="Morin E."/>
            <person name="Kohler A."/>
            <person name="Barry K."/>
            <person name="LaButti K."/>
            <person name="Morin E."/>
            <person name="Salamov A."/>
            <person name="Lipzen A."/>
            <person name="Mereny Z."/>
            <person name="Hegedus B."/>
            <person name="Baldrian P."/>
            <person name="Stursova M."/>
            <person name="Weitz H."/>
            <person name="Taylor A."/>
            <person name="Grigoriev I.V."/>
            <person name="Nagy L.G."/>
            <person name="Martin F."/>
            <person name="Kauserud H."/>
        </authorList>
    </citation>
    <scope>NUCLEOTIDE SEQUENCE</scope>
    <source>
        <strain evidence="3">CBHHK002</strain>
    </source>
</reference>
<dbReference type="InterPro" id="IPR045339">
    <property type="entry name" value="DUF6534"/>
</dbReference>
<keyword evidence="1" id="KW-0812">Transmembrane</keyword>
<protein>
    <recommendedName>
        <fullName evidence="2">DUF6534 domain-containing protein</fullName>
    </recommendedName>
</protein>
<comment type="caution">
    <text evidence="3">The sequence shown here is derived from an EMBL/GenBank/DDBJ whole genome shotgun (WGS) entry which is preliminary data.</text>
</comment>
<dbReference type="EMBL" id="JARIHO010000041">
    <property type="protein sequence ID" value="KAJ7327480.1"/>
    <property type="molecule type" value="Genomic_DNA"/>
</dbReference>
<evidence type="ECO:0000313" key="3">
    <source>
        <dbReference type="EMBL" id="KAJ7327480.1"/>
    </source>
</evidence>
<organism evidence="3 4">
    <name type="scientific">Mycena albidolilacea</name>
    <dbReference type="NCBI Taxonomy" id="1033008"/>
    <lineage>
        <taxon>Eukaryota</taxon>
        <taxon>Fungi</taxon>
        <taxon>Dikarya</taxon>
        <taxon>Basidiomycota</taxon>
        <taxon>Agaricomycotina</taxon>
        <taxon>Agaricomycetes</taxon>
        <taxon>Agaricomycetidae</taxon>
        <taxon>Agaricales</taxon>
        <taxon>Marasmiineae</taxon>
        <taxon>Mycenaceae</taxon>
        <taxon>Mycena</taxon>
    </lineage>
</organism>
<name>A0AAD6ZLE1_9AGAR</name>
<sequence length="364" mass="40149">MAGVGLLFGPMLVGVLLNMILYGAVVTQMYAYYQRFADDPTWIRYFMLYLFIVGFGNVVVECGIIFEPLVIRYGTVVAVTMSPKLLHGDSIIISIVSTPIQLFAAWRISVLSRSFIFPGLITSISLLSFASGINMSVKVFRNPEYREFHSFKTAATVWLASSAVCDVVIAVGMTHALYTRKTGFGFVNGQINRIIRLSLETGALTAITALMDIFLFLGFPRTSMNFTVNFPLSSLYICSVLVMLNSRDRKKTTDVEEGHTMPTEIRFQSHSSNQTRVTDPSVAVELRSMPRVTEPFAKPPGCDEWLPLPPPPPPVAKKSKFDGSVEIFEGVTEDFGQEIWRAVGKSGIMAAIKTDGKPASQIGL</sequence>
<feature type="domain" description="DUF6534" evidence="2">
    <location>
        <begin position="162"/>
        <end position="248"/>
    </location>
</feature>
<feature type="transmembrane region" description="Helical" evidence="1">
    <location>
        <begin position="157"/>
        <end position="178"/>
    </location>
</feature>
<feature type="transmembrane region" description="Helical" evidence="1">
    <location>
        <begin position="115"/>
        <end position="137"/>
    </location>
</feature>
<feature type="transmembrane region" description="Helical" evidence="1">
    <location>
        <begin position="226"/>
        <end position="244"/>
    </location>
</feature>
<dbReference type="Proteomes" id="UP001218218">
    <property type="component" value="Unassembled WGS sequence"/>
</dbReference>
<dbReference type="Pfam" id="PF20152">
    <property type="entry name" value="DUF6534"/>
    <property type="match status" value="1"/>
</dbReference>